<dbReference type="AlphaFoldDB" id="A0AAD9R4N9"/>
<dbReference type="PROSITE" id="PS50168">
    <property type="entry name" value="DED"/>
    <property type="match status" value="2"/>
</dbReference>
<reference evidence="5" key="2">
    <citation type="journal article" date="2023" name="Science">
        <title>Genomic signatures of disease resistance in endangered staghorn corals.</title>
        <authorList>
            <person name="Vollmer S.V."/>
            <person name="Selwyn J.D."/>
            <person name="Despard B.A."/>
            <person name="Roesel C.L."/>
        </authorList>
    </citation>
    <scope>NUCLEOTIDE SEQUENCE</scope>
    <source>
        <strain evidence="5">K2</strain>
    </source>
</reference>
<accession>A0AAD9R4N9</accession>
<feature type="domain" description="DED" evidence="4">
    <location>
        <begin position="272"/>
        <end position="348"/>
    </location>
</feature>
<dbReference type="SUPFAM" id="SSF47986">
    <property type="entry name" value="DEATH domain"/>
    <property type="match status" value="2"/>
</dbReference>
<evidence type="ECO:0000259" key="4">
    <source>
        <dbReference type="PROSITE" id="PS50168"/>
    </source>
</evidence>
<dbReference type="Gene3D" id="1.10.533.10">
    <property type="entry name" value="Death Domain, Fas"/>
    <property type="match status" value="2"/>
</dbReference>
<reference evidence="5" key="1">
    <citation type="journal article" date="2023" name="G3 (Bethesda)">
        <title>Whole genome assembly and annotation of the endangered Caribbean coral Acropora cervicornis.</title>
        <authorList>
            <person name="Selwyn J.D."/>
            <person name="Vollmer S.V."/>
        </authorList>
    </citation>
    <scope>NUCLEOTIDE SEQUENCE</scope>
    <source>
        <strain evidence="5">K2</strain>
    </source>
</reference>
<feature type="compositionally biased region" description="Polar residues" evidence="3">
    <location>
        <begin position="625"/>
        <end position="635"/>
    </location>
</feature>
<gene>
    <name evidence="5" type="ORF">P5673_001671</name>
</gene>
<dbReference type="GO" id="GO:0006915">
    <property type="term" value="P:apoptotic process"/>
    <property type="evidence" value="ECO:0007669"/>
    <property type="project" value="UniProtKB-KW"/>
</dbReference>
<evidence type="ECO:0000256" key="2">
    <source>
        <dbReference type="SAM" id="Coils"/>
    </source>
</evidence>
<dbReference type="Proteomes" id="UP001249851">
    <property type="component" value="Unassembled WGS sequence"/>
</dbReference>
<feature type="coiled-coil region" evidence="2">
    <location>
        <begin position="843"/>
        <end position="877"/>
    </location>
</feature>
<dbReference type="InterPro" id="IPR011029">
    <property type="entry name" value="DEATH-like_dom_sf"/>
</dbReference>
<feature type="region of interest" description="Disordered" evidence="3">
    <location>
        <begin position="625"/>
        <end position="655"/>
    </location>
</feature>
<evidence type="ECO:0000313" key="5">
    <source>
        <dbReference type="EMBL" id="KAK2572691.1"/>
    </source>
</evidence>
<evidence type="ECO:0000256" key="1">
    <source>
        <dbReference type="ARBA" id="ARBA00022703"/>
    </source>
</evidence>
<keyword evidence="2" id="KW-0175">Coiled coil</keyword>
<dbReference type="PANTHER" id="PTHR48169:SF7">
    <property type="entry name" value="CASPASE 10"/>
    <property type="match status" value="1"/>
</dbReference>
<dbReference type="GO" id="GO:0042981">
    <property type="term" value="P:regulation of apoptotic process"/>
    <property type="evidence" value="ECO:0007669"/>
    <property type="project" value="InterPro"/>
</dbReference>
<dbReference type="InterPro" id="IPR001875">
    <property type="entry name" value="DED_dom"/>
</dbReference>
<evidence type="ECO:0000313" key="6">
    <source>
        <dbReference type="Proteomes" id="UP001249851"/>
    </source>
</evidence>
<organism evidence="5 6">
    <name type="scientific">Acropora cervicornis</name>
    <name type="common">Staghorn coral</name>
    <dbReference type="NCBI Taxonomy" id="6130"/>
    <lineage>
        <taxon>Eukaryota</taxon>
        <taxon>Metazoa</taxon>
        <taxon>Cnidaria</taxon>
        <taxon>Anthozoa</taxon>
        <taxon>Hexacorallia</taxon>
        <taxon>Scleractinia</taxon>
        <taxon>Astrocoeniina</taxon>
        <taxon>Acroporidae</taxon>
        <taxon>Acropora</taxon>
    </lineage>
</organism>
<sequence length="1023" mass="117675">MAFGKPQNLHLAACCLGGNASFVSMSGITMHEKNPYQFQVTNIEEKKTVAVALKYGISNLNFISQTAKERFNIDVILAARNNTKFNVSQFVSLDLKEIESDSHFFGNQEVIEEEPQAKIPMSTPLDSPQRYWTTMNAEDYEISLDHVIKLHNSEVSQGIEYRLRTSDKNFCKCYSKYLSLNKRIMFKCRGYNQVVIVLNFQMEKEKQFCQTSLLCTAEWNNKRKYYEDEGFPNVIPEEISAERDLSLVAQLQKDVLKEYYDNIAAEEMSQVEYNSLLLRISEKLDDINALNRILFICREKLAGEDIHDSLSMLIKLEQKGFLGVDELQEVKDILKAVEEWGLREEIIKFESMRGEYKELIERVIDVLEDLYDLERLMSTVCRVKRIPEERKNDIHDLRSLFQVLEDMGFLGIDRLGILREILAELRNHELLTELAEFQKRRVEYETHERRKARGAAVWSYARTATQRIIGEVGVHCTFRTLSGVVLVVGTGLILRKCSTLEDFVEAFRVATLPAATALRAISEGSVCFTVRAETSLALEELHKRYSTGRLQRDLQEFLVTDDITQLADGEEVVVYVYIDEKEFKEALDDLTNAGQEGRDDIEERQSRYLKEERMAFVQNYLENTDDTSSLATGTSDDGIGSLSEPSDSASEEPDELTIEPCLKDLSEETSAEFTSRLRSDEVSCNQFYQSFGLEKLHPQKMFGEIGNIGKLFPDTPVKLVIDVCRALQLHDLVELLEKPARPRTLRPALQLKEIAKLVSYSNRPITFYSKVKIVFVGHGEDTFHAITNFFKKICPGSKISRSKAELEVSHTNEASEREFILKTMRSIQQYEKEQWNLEFYCRLEERKAELERRLQMNEELQEKKKKLKAHISSAFDKSWAEERDDKPTLFVTFRVPKYTSNEPRGYKAYGVYPGMDYRDPITGIMMEKLASFPTAPKLVVTPTWNTHPSKELGEIPECLHLDYEGGEGVVRTILEVLSKRWQTVDLISMMKEVQRTVSRYGGNKITKITDNLSAIPRFQTTPE</sequence>
<dbReference type="PANTHER" id="PTHR48169">
    <property type="entry name" value="DED DOMAIN-CONTAINING PROTEIN"/>
    <property type="match status" value="1"/>
</dbReference>
<proteinExistence type="predicted"/>
<dbReference type="EMBL" id="JARQWQ010000003">
    <property type="protein sequence ID" value="KAK2572691.1"/>
    <property type="molecule type" value="Genomic_DNA"/>
</dbReference>
<keyword evidence="1" id="KW-0053">Apoptosis</keyword>
<name>A0AAD9R4N9_ACRCE</name>
<protein>
    <recommendedName>
        <fullName evidence="4">DED domain-containing protein</fullName>
    </recommendedName>
</protein>
<evidence type="ECO:0000256" key="3">
    <source>
        <dbReference type="SAM" id="MobiDB-lite"/>
    </source>
</evidence>
<feature type="domain" description="DED" evidence="4">
    <location>
        <begin position="358"/>
        <end position="436"/>
    </location>
</feature>
<comment type="caution">
    <text evidence="5">The sequence shown here is derived from an EMBL/GenBank/DDBJ whole genome shotgun (WGS) entry which is preliminary data.</text>
</comment>
<keyword evidence="6" id="KW-1185">Reference proteome</keyword>